<evidence type="ECO:0000313" key="3">
    <source>
        <dbReference type="Proteomes" id="UP001597012"/>
    </source>
</evidence>
<gene>
    <name evidence="2" type="ORF">ACFQZJ_16325</name>
</gene>
<evidence type="ECO:0000313" key="2">
    <source>
        <dbReference type="EMBL" id="MFD0799041.1"/>
    </source>
</evidence>
<dbReference type="InterPro" id="IPR021354">
    <property type="entry name" value="DUF2975"/>
</dbReference>
<feature type="transmembrane region" description="Helical" evidence="1">
    <location>
        <begin position="91"/>
        <end position="108"/>
    </location>
</feature>
<dbReference type="Proteomes" id="UP001597012">
    <property type="component" value="Unassembled WGS sequence"/>
</dbReference>
<protein>
    <submittedName>
        <fullName evidence="2">DUF2975 domain-containing protein</fullName>
    </submittedName>
</protein>
<feature type="transmembrane region" description="Helical" evidence="1">
    <location>
        <begin position="14"/>
        <end position="36"/>
    </location>
</feature>
<keyword evidence="1" id="KW-0812">Transmembrane</keyword>
<keyword evidence="1" id="KW-1133">Transmembrane helix</keyword>
<comment type="caution">
    <text evidence="2">The sequence shown here is derived from an EMBL/GenBank/DDBJ whole genome shotgun (WGS) entry which is preliminary data.</text>
</comment>
<evidence type="ECO:0000256" key="1">
    <source>
        <dbReference type="SAM" id="Phobius"/>
    </source>
</evidence>
<reference evidence="3" key="1">
    <citation type="journal article" date="2019" name="Int. J. Syst. Evol. Microbiol.">
        <title>The Global Catalogue of Microorganisms (GCM) 10K type strain sequencing project: providing services to taxonomists for standard genome sequencing and annotation.</title>
        <authorList>
            <consortium name="The Broad Institute Genomics Platform"/>
            <consortium name="The Broad Institute Genome Sequencing Center for Infectious Disease"/>
            <person name="Wu L."/>
            <person name="Ma J."/>
        </authorList>
    </citation>
    <scope>NUCLEOTIDE SEQUENCE [LARGE SCALE GENOMIC DNA]</scope>
    <source>
        <strain evidence="3">CCUG 61948</strain>
    </source>
</reference>
<name>A0ABW3B801_9FLAO</name>
<dbReference type="EMBL" id="JBHTHY010000014">
    <property type="protein sequence ID" value="MFD0799041.1"/>
    <property type="molecule type" value="Genomic_DNA"/>
</dbReference>
<feature type="transmembrane region" description="Helical" evidence="1">
    <location>
        <begin position="57"/>
        <end position="79"/>
    </location>
</feature>
<dbReference type="RefSeq" id="WP_379935945.1">
    <property type="nucleotide sequence ID" value="NZ_JBHTHY010000014.1"/>
</dbReference>
<keyword evidence="1" id="KW-0472">Membrane</keyword>
<keyword evidence="3" id="KW-1185">Reference proteome</keyword>
<proteinExistence type="predicted"/>
<organism evidence="2 3">
    <name type="scientific">Maribacter chungangensis</name>
    <dbReference type="NCBI Taxonomy" id="1069117"/>
    <lineage>
        <taxon>Bacteria</taxon>
        <taxon>Pseudomonadati</taxon>
        <taxon>Bacteroidota</taxon>
        <taxon>Flavobacteriia</taxon>
        <taxon>Flavobacteriales</taxon>
        <taxon>Flavobacteriaceae</taxon>
        <taxon>Maribacter</taxon>
    </lineage>
</organism>
<accession>A0ABW3B801</accession>
<dbReference type="Pfam" id="PF11188">
    <property type="entry name" value="DUF2975"/>
    <property type="match status" value="1"/>
</dbReference>
<sequence>MNIPLTGIFIEGDYQFNVILTISLGLVFGAIFFYVLSNIFNGLKKDIIFNQFAIKSLAYFTILNLIVGPVLYILIHYVIMQKDNYRDIHNLILHIIFGIVALFLTYIFKQGAQVQQENELTI</sequence>